<gene>
    <name evidence="2" type="ORF">JCM19237_916</name>
</gene>
<evidence type="ECO:0000313" key="3">
    <source>
        <dbReference type="Proteomes" id="UP000029227"/>
    </source>
</evidence>
<reference evidence="2 3" key="1">
    <citation type="journal article" date="2014" name="Genome Announc.">
        <title>Draft Genome Sequences of Two Vibrionaceae Species, Vibrio ponticus C121 and Photobacterium aphoticum C119, Isolated as Coral Reef Microbiota.</title>
        <authorList>
            <person name="Al-saari N."/>
            <person name="Meirelles P.M."/>
            <person name="Mino S."/>
            <person name="Suda W."/>
            <person name="Oshima K."/>
            <person name="Hattori M."/>
            <person name="Ohkuma M."/>
            <person name="Thompson F.L."/>
            <person name="Gomez-Gil B."/>
            <person name="Sawabe T."/>
            <person name="Sawabe T."/>
        </authorList>
    </citation>
    <scope>NUCLEOTIDE SEQUENCE [LARGE SCALE GENOMIC DNA]</scope>
    <source>
        <strain evidence="2 3">JCM 19237</strain>
    </source>
</reference>
<evidence type="ECO:0000313" key="2">
    <source>
        <dbReference type="EMBL" id="GAL07678.1"/>
    </source>
</evidence>
<sequence length="94" mass="10463">MKKGNDTAVKVDRLEERLSLQDYLANQTLSAVVLSVNEVDNSGSLENDALGLSVPITRVKAQETVIYIRMFWALCALSLLLILMGQIRFRPRAA</sequence>
<name>A0A090QZI5_9GAMM</name>
<keyword evidence="1" id="KW-0472">Membrane</keyword>
<dbReference type="AlphaFoldDB" id="A0A090QZI5"/>
<evidence type="ECO:0000256" key="1">
    <source>
        <dbReference type="SAM" id="Phobius"/>
    </source>
</evidence>
<keyword evidence="1" id="KW-1133">Transmembrane helix</keyword>
<dbReference type="Proteomes" id="UP000029227">
    <property type="component" value="Unassembled WGS sequence"/>
</dbReference>
<comment type="caution">
    <text evidence="2">The sequence shown here is derived from an EMBL/GenBank/DDBJ whole genome shotgun (WGS) entry which is preliminary data.</text>
</comment>
<dbReference type="EMBL" id="BBMN01000018">
    <property type="protein sequence ID" value="GAL07678.1"/>
    <property type="molecule type" value="Genomic_DNA"/>
</dbReference>
<accession>A0A090QZI5</accession>
<dbReference type="STRING" id="754436.JCM19237_916"/>
<keyword evidence="1" id="KW-0812">Transmembrane</keyword>
<proteinExistence type="predicted"/>
<protein>
    <submittedName>
        <fullName evidence="2">Uncharacterized protein</fullName>
    </submittedName>
</protein>
<organism evidence="2 3">
    <name type="scientific">Photobacterium aphoticum</name>
    <dbReference type="NCBI Taxonomy" id="754436"/>
    <lineage>
        <taxon>Bacteria</taxon>
        <taxon>Pseudomonadati</taxon>
        <taxon>Pseudomonadota</taxon>
        <taxon>Gammaproteobacteria</taxon>
        <taxon>Vibrionales</taxon>
        <taxon>Vibrionaceae</taxon>
        <taxon>Photobacterium</taxon>
    </lineage>
</organism>
<feature type="transmembrane region" description="Helical" evidence="1">
    <location>
        <begin position="66"/>
        <end position="84"/>
    </location>
</feature>